<dbReference type="SMART" id="SM01210">
    <property type="entry name" value="GARS_C"/>
    <property type="match status" value="1"/>
</dbReference>
<dbReference type="InterPro" id="IPR020560">
    <property type="entry name" value="PRibGlycinamide_synth_C-dom"/>
</dbReference>
<comment type="similarity">
    <text evidence="1">Belongs to the GARS family.</text>
</comment>
<evidence type="ECO:0000256" key="1">
    <source>
        <dbReference type="ARBA" id="ARBA00038345"/>
    </source>
</evidence>
<gene>
    <name evidence="5" type="ORF">LCGC14_0686880</name>
</gene>
<dbReference type="GO" id="GO:0004637">
    <property type="term" value="F:phosphoribosylamine-glycine ligase activity"/>
    <property type="evidence" value="ECO:0007669"/>
    <property type="project" value="InterPro"/>
</dbReference>
<dbReference type="InterPro" id="IPR000115">
    <property type="entry name" value="PRibGlycinamide_synth"/>
</dbReference>
<feature type="domain" description="Phosphoribosylglycinamide synthetase C-domain" evidence="4">
    <location>
        <begin position="263"/>
        <end position="358"/>
    </location>
</feature>
<dbReference type="Gene3D" id="3.90.600.10">
    <property type="entry name" value="Phosphoribosylglycinamide synthetase, C-terminal domain"/>
    <property type="match status" value="1"/>
</dbReference>
<dbReference type="PANTHER" id="PTHR43472:SF1">
    <property type="entry name" value="PHOSPHORIBOSYLAMINE--GLYCINE LIGASE, CHLOROPLASTIC"/>
    <property type="match status" value="1"/>
</dbReference>
<dbReference type="AlphaFoldDB" id="A0A0F9TUK8"/>
<accession>A0A0F9TUK8</accession>
<evidence type="ECO:0000256" key="3">
    <source>
        <dbReference type="ARBA" id="ARBA00042864"/>
    </source>
</evidence>
<dbReference type="GO" id="GO:0009113">
    <property type="term" value="P:purine nucleobase biosynthetic process"/>
    <property type="evidence" value="ECO:0007669"/>
    <property type="project" value="InterPro"/>
</dbReference>
<reference evidence="5" key="1">
    <citation type="journal article" date="2015" name="Nature">
        <title>Complex archaea that bridge the gap between prokaryotes and eukaryotes.</title>
        <authorList>
            <person name="Spang A."/>
            <person name="Saw J.H."/>
            <person name="Jorgensen S.L."/>
            <person name="Zaremba-Niedzwiedzka K."/>
            <person name="Martijn J."/>
            <person name="Lind A.E."/>
            <person name="van Eijk R."/>
            <person name="Schleper C."/>
            <person name="Guy L."/>
            <person name="Ettema T.J."/>
        </authorList>
    </citation>
    <scope>NUCLEOTIDE SEQUENCE</scope>
</reference>
<dbReference type="PANTHER" id="PTHR43472">
    <property type="entry name" value="PHOSPHORIBOSYLAMINE--GLYCINE LIGASE"/>
    <property type="match status" value="1"/>
</dbReference>
<evidence type="ECO:0000259" key="4">
    <source>
        <dbReference type="SMART" id="SM01210"/>
    </source>
</evidence>
<proteinExistence type="inferred from homology"/>
<comment type="caution">
    <text evidence="5">The sequence shown here is derived from an EMBL/GenBank/DDBJ whole genome shotgun (WGS) entry which is preliminary data.</text>
</comment>
<dbReference type="InterPro" id="IPR037123">
    <property type="entry name" value="PRibGlycinamide_synth_C_sf"/>
</dbReference>
<sequence length="370" mass="40495">MIILFISKDGSGLGLAERVKNEGHSTSMYTVDKDADSVGVGMVDRVTLPSHIIQQNGYPIQSSINQLLKQVKPDLVIFDTFNLGRVASSIRSSIPVLGSSLWSDHLSLDQSYGYRLMKQVGIPPLTHDALVLGGVEVWCELWWDGLRASVYNVSCVDKRFMNGDVGPVVGCAGAVVKMVSSESKLVREGVGKMERLLKKTTYRGPLSLSTVATKDKLYGIQFTTGFSSNNIQALFELYKGSITELLYNTSTAGKVVGEFTSDYSISIPLSLPPYPTTQVKASVGVKVGGVNSENAKHVWWSDVKKDGGYVSAGASGIPLIVTARGRDVGECRKRAYRTIHNLVIRDVQYRSDVGERFDKGEELLKRWGYV</sequence>
<protein>
    <recommendedName>
        <fullName evidence="2">Glycinamide ribonucleotide synthetase</fullName>
    </recommendedName>
    <alternativeName>
        <fullName evidence="3">Phosphoribosylglycinamide synthetase</fullName>
    </alternativeName>
</protein>
<evidence type="ECO:0000256" key="2">
    <source>
        <dbReference type="ARBA" id="ARBA00042242"/>
    </source>
</evidence>
<dbReference type="SUPFAM" id="SSF51246">
    <property type="entry name" value="Rudiment single hybrid motif"/>
    <property type="match status" value="1"/>
</dbReference>
<evidence type="ECO:0000313" key="5">
    <source>
        <dbReference type="EMBL" id="KKN45063.1"/>
    </source>
</evidence>
<dbReference type="EMBL" id="LAZR01001413">
    <property type="protein sequence ID" value="KKN45063.1"/>
    <property type="molecule type" value="Genomic_DNA"/>
</dbReference>
<dbReference type="InterPro" id="IPR011054">
    <property type="entry name" value="Rudment_hybrid_motif"/>
</dbReference>
<dbReference type="Gene3D" id="3.30.470.20">
    <property type="entry name" value="ATP-grasp fold, B domain"/>
    <property type="match status" value="1"/>
</dbReference>
<organism evidence="5">
    <name type="scientific">marine sediment metagenome</name>
    <dbReference type="NCBI Taxonomy" id="412755"/>
    <lineage>
        <taxon>unclassified sequences</taxon>
        <taxon>metagenomes</taxon>
        <taxon>ecological metagenomes</taxon>
    </lineage>
</organism>
<name>A0A0F9TUK8_9ZZZZ</name>